<dbReference type="RefSeq" id="WP_030285745.1">
    <property type="nucleotide sequence ID" value="NZ_JBEZYM010000016.1"/>
</dbReference>
<proteinExistence type="inferred from homology"/>
<dbReference type="Pfam" id="PF08327">
    <property type="entry name" value="AHSA1"/>
    <property type="match status" value="1"/>
</dbReference>
<comment type="similarity">
    <text evidence="1">Belongs to the AHA1 family.</text>
</comment>
<evidence type="ECO:0000313" key="3">
    <source>
        <dbReference type="EMBL" id="OEV39576.1"/>
    </source>
</evidence>
<dbReference type="OrthoDB" id="5185819at2"/>
<sequence length="164" mass="18152">MTSTSTHETRIEADPTLPTIRIVREFDAPQERVFRAWIEPQLVAQWLGPEDLDMKIDDWDGRTGGHYRYSMHRDGQEVAAFYGSFHEVRPATRLVQTFTFEGVPDGVSLDTAVFEAVGEGRTRVTVLSVVDSLAARDAILASGMEHGVVEGYRKLDALLAGASS</sequence>
<dbReference type="SUPFAM" id="SSF55961">
    <property type="entry name" value="Bet v1-like"/>
    <property type="match status" value="1"/>
</dbReference>
<organism evidence="3 4">
    <name type="scientific">Kitasatospora aureofaciens</name>
    <name type="common">Streptomyces aureofaciens</name>
    <dbReference type="NCBI Taxonomy" id="1894"/>
    <lineage>
        <taxon>Bacteria</taxon>
        <taxon>Bacillati</taxon>
        <taxon>Actinomycetota</taxon>
        <taxon>Actinomycetes</taxon>
        <taxon>Kitasatosporales</taxon>
        <taxon>Streptomycetaceae</taxon>
        <taxon>Kitasatospora</taxon>
    </lineage>
</organism>
<keyword evidence="4" id="KW-1185">Reference proteome</keyword>
<evidence type="ECO:0000256" key="1">
    <source>
        <dbReference type="ARBA" id="ARBA00006817"/>
    </source>
</evidence>
<dbReference type="EMBL" id="JPRF03000001">
    <property type="protein sequence ID" value="OEV39576.1"/>
    <property type="molecule type" value="Genomic_DNA"/>
</dbReference>
<dbReference type="InterPro" id="IPR023393">
    <property type="entry name" value="START-like_dom_sf"/>
</dbReference>
<gene>
    <name evidence="3" type="ORF">HS99_0002535</name>
</gene>
<evidence type="ECO:0000313" key="4">
    <source>
        <dbReference type="Proteomes" id="UP000037395"/>
    </source>
</evidence>
<dbReference type="InterPro" id="IPR013538">
    <property type="entry name" value="ASHA1/2-like_C"/>
</dbReference>
<name>A0A1E7NFV4_KITAU</name>
<protein>
    <submittedName>
        <fullName evidence="3">Polyketide cyclase</fullName>
    </submittedName>
</protein>
<dbReference type="AlphaFoldDB" id="A0A1E7NFV4"/>
<feature type="domain" description="Activator of Hsp90 ATPase homologue 1/2-like C-terminal" evidence="2">
    <location>
        <begin position="27"/>
        <end position="159"/>
    </location>
</feature>
<accession>A0A1E7NFV4</accession>
<dbReference type="Gene3D" id="3.30.530.20">
    <property type="match status" value="1"/>
</dbReference>
<dbReference type="Proteomes" id="UP000037395">
    <property type="component" value="Unassembled WGS sequence"/>
</dbReference>
<dbReference type="CDD" id="cd07826">
    <property type="entry name" value="SRPBCC_CalC_Aha1-like_9"/>
    <property type="match status" value="1"/>
</dbReference>
<evidence type="ECO:0000259" key="2">
    <source>
        <dbReference type="Pfam" id="PF08327"/>
    </source>
</evidence>
<reference evidence="3" key="1">
    <citation type="submission" date="2016-08" db="EMBL/GenBank/DDBJ databases">
        <title>Sequencing, Assembly and Comparative Genomics of S. aureofaciens ATCC 10762.</title>
        <authorList>
            <person name="Gradnigo J.S."/>
            <person name="Johnson N."/>
            <person name="Somerville G.A."/>
        </authorList>
    </citation>
    <scope>NUCLEOTIDE SEQUENCE [LARGE SCALE GENOMIC DNA]</scope>
    <source>
        <strain evidence="3">ATCC 10762</strain>
    </source>
</reference>
<comment type="caution">
    <text evidence="3">The sequence shown here is derived from an EMBL/GenBank/DDBJ whole genome shotgun (WGS) entry which is preliminary data.</text>
</comment>